<dbReference type="Pfam" id="PF00226">
    <property type="entry name" value="DnaJ"/>
    <property type="match status" value="1"/>
</dbReference>
<dbReference type="AlphaFoldDB" id="A0A392Q2J7"/>
<dbReference type="PRINTS" id="PR00625">
    <property type="entry name" value="JDOMAIN"/>
</dbReference>
<name>A0A392Q2J7_9FABA</name>
<dbReference type="PANTHER" id="PTHR44916:SF3">
    <property type="entry name" value="CHAPERONE DNAJ DOMAIN PROTEIN"/>
    <property type="match status" value="1"/>
</dbReference>
<sequence length="73" mass="8199">MGKTKKKRSRVSVSDDDDEEIGSDNINNDASDQNQNSLYQVLGVEKTASQQEIKKAYHKLALRLHPDKNPGDE</sequence>
<proteinExistence type="predicted"/>
<dbReference type="Proteomes" id="UP000265520">
    <property type="component" value="Unassembled WGS sequence"/>
</dbReference>
<evidence type="ECO:0000256" key="1">
    <source>
        <dbReference type="SAM" id="MobiDB-lite"/>
    </source>
</evidence>
<dbReference type="SUPFAM" id="SSF46565">
    <property type="entry name" value="Chaperone J-domain"/>
    <property type="match status" value="1"/>
</dbReference>
<evidence type="ECO:0000313" key="4">
    <source>
        <dbReference type="Proteomes" id="UP000265520"/>
    </source>
</evidence>
<feature type="region of interest" description="Disordered" evidence="1">
    <location>
        <begin position="1"/>
        <end position="38"/>
    </location>
</feature>
<feature type="domain" description="J" evidence="2">
    <location>
        <begin position="37"/>
        <end position="73"/>
    </location>
</feature>
<dbReference type="EMBL" id="LXQA010107038">
    <property type="protein sequence ID" value="MCI17786.1"/>
    <property type="molecule type" value="Genomic_DNA"/>
</dbReference>
<dbReference type="SMART" id="SM00271">
    <property type="entry name" value="DnaJ"/>
    <property type="match status" value="1"/>
</dbReference>
<protein>
    <submittedName>
        <fullName evidence="3">Chaperone protein dnaJ 6-like</fullName>
    </submittedName>
</protein>
<keyword evidence="4" id="KW-1185">Reference proteome</keyword>
<dbReference type="InterPro" id="IPR001623">
    <property type="entry name" value="DnaJ_domain"/>
</dbReference>
<dbReference type="InterPro" id="IPR036869">
    <property type="entry name" value="J_dom_sf"/>
</dbReference>
<reference evidence="3 4" key="1">
    <citation type="journal article" date="2018" name="Front. Plant Sci.">
        <title>Red Clover (Trifolium pratense) and Zigzag Clover (T. medium) - A Picture of Genomic Similarities and Differences.</title>
        <authorList>
            <person name="Dluhosova J."/>
            <person name="Istvanek J."/>
            <person name="Nedelnik J."/>
            <person name="Repkova J."/>
        </authorList>
    </citation>
    <scope>NUCLEOTIDE SEQUENCE [LARGE SCALE GENOMIC DNA]</scope>
    <source>
        <strain evidence="4">cv. 10/8</strain>
        <tissue evidence="3">Leaf</tissue>
    </source>
</reference>
<comment type="caution">
    <text evidence="3">The sequence shown here is derived from an EMBL/GenBank/DDBJ whole genome shotgun (WGS) entry which is preliminary data.</text>
</comment>
<feature type="compositionally biased region" description="Basic residues" evidence="1">
    <location>
        <begin position="1"/>
        <end position="10"/>
    </location>
</feature>
<dbReference type="Gene3D" id="1.10.287.110">
    <property type="entry name" value="DnaJ domain"/>
    <property type="match status" value="1"/>
</dbReference>
<feature type="non-terminal residue" evidence="3">
    <location>
        <position position="73"/>
    </location>
</feature>
<evidence type="ECO:0000259" key="2">
    <source>
        <dbReference type="PROSITE" id="PS50076"/>
    </source>
</evidence>
<dbReference type="PANTHER" id="PTHR44916">
    <property type="entry name" value="CHAPERONE DNAJ-DOMAIN SUPERFAMILY PROTEIN-RELATED"/>
    <property type="match status" value="1"/>
</dbReference>
<organism evidence="3 4">
    <name type="scientific">Trifolium medium</name>
    <dbReference type="NCBI Taxonomy" id="97028"/>
    <lineage>
        <taxon>Eukaryota</taxon>
        <taxon>Viridiplantae</taxon>
        <taxon>Streptophyta</taxon>
        <taxon>Embryophyta</taxon>
        <taxon>Tracheophyta</taxon>
        <taxon>Spermatophyta</taxon>
        <taxon>Magnoliopsida</taxon>
        <taxon>eudicotyledons</taxon>
        <taxon>Gunneridae</taxon>
        <taxon>Pentapetalae</taxon>
        <taxon>rosids</taxon>
        <taxon>fabids</taxon>
        <taxon>Fabales</taxon>
        <taxon>Fabaceae</taxon>
        <taxon>Papilionoideae</taxon>
        <taxon>50 kb inversion clade</taxon>
        <taxon>NPAAA clade</taxon>
        <taxon>Hologalegina</taxon>
        <taxon>IRL clade</taxon>
        <taxon>Trifolieae</taxon>
        <taxon>Trifolium</taxon>
    </lineage>
</organism>
<dbReference type="PROSITE" id="PS50076">
    <property type="entry name" value="DNAJ_2"/>
    <property type="match status" value="1"/>
</dbReference>
<accession>A0A392Q2J7</accession>
<evidence type="ECO:0000313" key="3">
    <source>
        <dbReference type="EMBL" id="MCI17786.1"/>
    </source>
</evidence>
<dbReference type="CDD" id="cd06257">
    <property type="entry name" value="DnaJ"/>
    <property type="match status" value="1"/>
</dbReference>
<dbReference type="InterPro" id="IPR042977">
    <property type="entry name" value="AtJ6-like"/>
</dbReference>